<keyword evidence="1" id="KW-0472">Membrane</keyword>
<gene>
    <name evidence="3" type="ORF">GCM10008066_28600</name>
</gene>
<evidence type="ECO:0000313" key="3">
    <source>
        <dbReference type="EMBL" id="GGI21345.1"/>
    </source>
</evidence>
<keyword evidence="1" id="KW-0812">Transmembrane</keyword>
<keyword evidence="1" id="KW-1133">Transmembrane helix</keyword>
<dbReference type="InterPro" id="IPR009936">
    <property type="entry name" value="DUF1468"/>
</dbReference>
<organism evidence="3 4">
    <name type="scientific">Oxalicibacterium faecigallinarum</name>
    <dbReference type="NCBI Taxonomy" id="573741"/>
    <lineage>
        <taxon>Bacteria</taxon>
        <taxon>Pseudomonadati</taxon>
        <taxon>Pseudomonadota</taxon>
        <taxon>Betaproteobacteria</taxon>
        <taxon>Burkholderiales</taxon>
        <taxon>Oxalobacteraceae</taxon>
        <taxon>Oxalicibacterium</taxon>
    </lineage>
</organism>
<evidence type="ECO:0000256" key="1">
    <source>
        <dbReference type="SAM" id="Phobius"/>
    </source>
</evidence>
<feature type="transmembrane region" description="Helical" evidence="1">
    <location>
        <begin position="15"/>
        <end position="38"/>
    </location>
</feature>
<sequence>MDQHSESNGGVRTGVAHYVVEAAVAGLLLLLGIIVAISSWELGAGWTSDGPGSGYFPFYIGLVICISGAGTLFQALFGKEKNTEIFVDGEQLKRILQVLIPAAIYVGAIQLIGIYVASAIYIALFMIFLGKFAPWKAIVAALGVNTLFFMMFEVWFKVPLYKGAVNLLSFLGY</sequence>
<comment type="caution">
    <text evidence="3">The sequence shown here is derived from an EMBL/GenBank/DDBJ whole genome shotgun (WGS) entry which is preliminary data.</text>
</comment>
<evidence type="ECO:0000313" key="4">
    <source>
        <dbReference type="Proteomes" id="UP000642180"/>
    </source>
</evidence>
<name>A0A8J3ATF9_9BURK</name>
<dbReference type="Pfam" id="PF07331">
    <property type="entry name" value="TctB"/>
    <property type="match status" value="1"/>
</dbReference>
<dbReference type="Proteomes" id="UP000642180">
    <property type="component" value="Unassembled WGS sequence"/>
</dbReference>
<keyword evidence="4" id="KW-1185">Reference proteome</keyword>
<evidence type="ECO:0000259" key="2">
    <source>
        <dbReference type="Pfam" id="PF07331"/>
    </source>
</evidence>
<dbReference type="RefSeq" id="WP_188382067.1">
    <property type="nucleotide sequence ID" value="NZ_BMDI01000003.1"/>
</dbReference>
<protein>
    <recommendedName>
        <fullName evidence="2">DUF1468 domain-containing protein</fullName>
    </recommendedName>
</protein>
<feature type="transmembrane region" description="Helical" evidence="1">
    <location>
        <begin position="58"/>
        <end position="77"/>
    </location>
</feature>
<proteinExistence type="predicted"/>
<feature type="domain" description="DUF1468" evidence="2">
    <location>
        <begin position="24"/>
        <end position="160"/>
    </location>
</feature>
<accession>A0A8J3ATF9</accession>
<dbReference type="AlphaFoldDB" id="A0A8J3ATF9"/>
<dbReference type="EMBL" id="BMDI01000003">
    <property type="protein sequence ID" value="GGI21345.1"/>
    <property type="molecule type" value="Genomic_DNA"/>
</dbReference>
<reference evidence="4" key="1">
    <citation type="journal article" date="2019" name="Int. J. Syst. Evol. Microbiol.">
        <title>The Global Catalogue of Microorganisms (GCM) 10K type strain sequencing project: providing services to taxonomists for standard genome sequencing and annotation.</title>
        <authorList>
            <consortium name="The Broad Institute Genomics Platform"/>
            <consortium name="The Broad Institute Genome Sequencing Center for Infectious Disease"/>
            <person name="Wu L."/>
            <person name="Ma J."/>
        </authorList>
    </citation>
    <scope>NUCLEOTIDE SEQUENCE [LARGE SCALE GENOMIC DNA]</scope>
    <source>
        <strain evidence="4">CCM 2767</strain>
    </source>
</reference>
<feature type="transmembrane region" description="Helical" evidence="1">
    <location>
        <begin position="135"/>
        <end position="156"/>
    </location>
</feature>
<feature type="transmembrane region" description="Helical" evidence="1">
    <location>
        <begin position="98"/>
        <end position="129"/>
    </location>
</feature>